<dbReference type="GO" id="GO:0031410">
    <property type="term" value="C:cytoplasmic vesicle"/>
    <property type="evidence" value="ECO:0007669"/>
    <property type="project" value="TreeGrafter"/>
</dbReference>
<dbReference type="PANTHER" id="PTHR46182:SF2">
    <property type="entry name" value="FI19480P1"/>
    <property type="match status" value="1"/>
</dbReference>
<evidence type="ECO:0000313" key="2">
    <source>
        <dbReference type="EMBL" id="MCG7980775.1"/>
    </source>
</evidence>
<feature type="domain" description="PKD/Chitinase" evidence="1">
    <location>
        <begin position="222"/>
        <end position="309"/>
    </location>
</feature>
<evidence type="ECO:0000259" key="1">
    <source>
        <dbReference type="SMART" id="SM00089"/>
    </source>
</evidence>
<dbReference type="Proteomes" id="UP000886674">
    <property type="component" value="Unassembled WGS sequence"/>
</dbReference>
<reference evidence="2" key="1">
    <citation type="journal article" date="2021" name="Proc. Natl. Acad. Sci. U.S.A.">
        <title>Global biogeography of chemosynthetic symbionts reveals both localized and globally distributed symbiont groups. .</title>
        <authorList>
            <person name="Osvatic J.T."/>
            <person name="Wilkins L.G.E."/>
            <person name="Leibrecht L."/>
            <person name="Leray M."/>
            <person name="Zauner S."/>
            <person name="Polzin J."/>
            <person name="Camacho Y."/>
            <person name="Gros O."/>
            <person name="van Gils J.A."/>
            <person name="Eisen J.A."/>
            <person name="Petersen J.M."/>
            <person name="Yuen B."/>
        </authorList>
    </citation>
    <scope>NUCLEOTIDE SEQUENCE</scope>
    <source>
        <strain evidence="2">MAGclacostrist055</strain>
    </source>
</reference>
<name>A0A9E4NP56_9GAMM</name>
<feature type="domain" description="PKD/Chitinase" evidence="1">
    <location>
        <begin position="123"/>
        <end position="216"/>
    </location>
</feature>
<dbReference type="AlphaFoldDB" id="A0A9E4NP56"/>
<comment type="caution">
    <text evidence="2">The sequence shown here is derived from an EMBL/GenBank/DDBJ whole genome shotgun (WGS) entry which is preliminary data.</text>
</comment>
<protein>
    <submittedName>
        <fullName evidence="2">PKD domain-containing protein</fullName>
    </submittedName>
</protein>
<sequence>MLNHSAKSSPYSFITLPLIIFTCLLIVVSDLNAALIVNAGPDQIVTAGEQVQLDGSASSETDGTIASFHWYQVRGPVVTLESARTAIASFQAPANAELEFGLRLVSDTDEAATDRVVILTDPYTNIVPQANAGIDQTVATGDLVQLDATASSDADGTIIKYRWHQSRGPNVQLIDAQTAVSSFHAPPNAELGFSLRIEDNAGAIATDGVVIRVEPYTNQPPIADAGVDQTIAAGETVQLDGSASSDADGAIVRYIWTQNRGPSVVLQDSRTATPSFTMPTNAELAFTLTVIDDSGAVTRDGVLVRSAVNTNQAPVADAGVDQIIAAGETVQLDGSASSDADGAIVRYIWTQNRGPSVVLQDNRTATPSFTMPTNAELAFTLTVIDDSGAVTRDGVLVRSAVNTNQAPVADA</sequence>
<gene>
    <name evidence="2" type="ORF">JAY77_21840</name>
</gene>
<dbReference type="PANTHER" id="PTHR46182">
    <property type="entry name" value="FI19480P1"/>
    <property type="match status" value="1"/>
</dbReference>
<dbReference type="Gene3D" id="2.60.40.10">
    <property type="entry name" value="Immunoglobulins"/>
    <property type="match status" value="4"/>
</dbReference>
<accession>A0A9E4NP56</accession>
<organism evidence="2 3">
    <name type="scientific">Candidatus Thiodiazotropha taylori</name>
    <dbReference type="NCBI Taxonomy" id="2792791"/>
    <lineage>
        <taxon>Bacteria</taxon>
        <taxon>Pseudomonadati</taxon>
        <taxon>Pseudomonadota</taxon>
        <taxon>Gammaproteobacteria</taxon>
        <taxon>Chromatiales</taxon>
        <taxon>Sedimenticolaceae</taxon>
        <taxon>Candidatus Thiodiazotropha</taxon>
    </lineage>
</organism>
<dbReference type="InterPro" id="IPR029865">
    <property type="entry name" value="KIAA0319-like"/>
</dbReference>
<dbReference type="GO" id="GO:0016020">
    <property type="term" value="C:membrane"/>
    <property type="evidence" value="ECO:0007669"/>
    <property type="project" value="TreeGrafter"/>
</dbReference>
<dbReference type="SUPFAM" id="SSF49299">
    <property type="entry name" value="PKD domain"/>
    <property type="match status" value="2"/>
</dbReference>
<proteinExistence type="predicted"/>
<feature type="domain" description="PKD/Chitinase" evidence="1">
    <location>
        <begin position="310"/>
        <end position="402"/>
    </location>
</feature>
<dbReference type="SMART" id="SM00089">
    <property type="entry name" value="PKD"/>
    <property type="match status" value="3"/>
</dbReference>
<evidence type="ECO:0000313" key="3">
    <source>
        <dbReference type="Proteomes" id="UP000886674"/>
    </source>
</evidence>
<dbReference type="InterPro" id="IPR013783">
    <property type="entry name" value="Ig-like_fold"/>
</dbReference>
<dbReference type="Pfam" id="PF22352">
    <property type="entry name" value="K319L-like_PKD"/>
    <property type="match status" value="4"/>
</dbReference>
<dbReference type="InterPro" id="IPR035986">
    <property type="entry name" value="PKD_dom_sf"/>
</dbReference>
<feature type="non-terminal residue" evidence="2">
    <location>
        <position position="411"/>
    </location>
</feature>
<dbReference type="EMBL" id="JAEPCR010000154">
    <property type="protein sequence ID" value="MCG7980775.1"/>
    <property type="molecule type" value="Genomic_DNA"/>
</dbReference>
<dbReference type="InterPro" id="IPR022409">
    <property type="entry name" value="PKD/Chitinase_dom"/>
</dbReference>